<dbReference type="InterPro" id="IPR000897">
    <property type="entry name" value="SRP54_GTPase_dom"/>
</dbReference>
<protein>
    <submittedName>
        <fullName evidence="4">Flagellar biosynthesis protein FlhF</fullName>
    </submittedName>
</protein>
<name>A0A0Q9YL95_9GAMM</name>
<dbReference type="SMART" id="SM00962">
    <property type="entry name" value="SRP54"/>
    <property type="match status" value="1"/>
</dbReference>
<reference evidence="5" key="2">
    <citation type="journal article" date="2016" name="Genome Announc.">
        <title>Draft Genome Sequences of Two Novel Amoeba-Resistant Intranuclear Bacteria, 'Candidatus Berkiella cookevillensis' and 'Candidatus Berkiella aquae'.</title>
        <authorList>
            <person name="Mehari Y.T."/>
            <person name="Arivett B.A."/>
            <person name="Farone A.L."/>
            <person name="Gunderson J.H."/>
            <person name="Farone M.B."/>
        </authorList>
    </citation>
    <scope>NUCLEOTIDE SEQUENCE</scope>
    <source>
        <strain evidence="5">HT99</strain>
    </source>
</reference>
<reference evidence="5" key="3">
    <citation type="submission" date="2021-06" db="EMBL/GenBank/DDBJ databases">
        <title>Genomic Description and Analysis of Intracellular Bacteria, Candidatus Berkiella cookevillensis and Candidatus Berkiella aquae.</title>
        <authorList>
            <person name="Kidane D.T."/>
            <person name="Mehari Y.T."/>
            <person name="Rice F.C."/>
            <person name="Arivett B.A."/>
            <person name="Farone A.L."/>
            <person name="Berk S.G."/>
            <person name="Farone M.B."/>
        </authorList>
    </citation>
    <scope>NUCLEOTIDE SEQUENCE</scope>
    <source>
        <strain evidence="5">HT99</strain>
    </source>
</reference>
<keyword evidence="4" id="KW-0966">Cell projection</keyword>
<dbReference type="RefSeq" id="WP_075065861.1">
    <property type="nucleotide sequence ID" value="NZ_LKAJ02000001.1"/>
</dbReference>
<dbReference type="GO" id="GO:0005525">
    <property type="term" value="F:GTP binding"/>
    <property type="evidence" value="ECO:0007669"/>
    <property type="project" value="UniProtKB-KW"/>
</dbReference>
<sequence length="372" mass="42396">MANRKFVAPTMNLALQKVKQELGKDAVIVSHSTINGEVHLVASLQPETSLDILLAKGVKQGSAPVLEMPNNESLPHESPSMTLQLQSEIAAIKRMITEFQAPNNHKAFTHAMQFFFGKKLQDMGFSTQLAEKILIDLPQDCSFDESMSLIVEQLLKNMPYRQTMPHAKYHGFIGPSGVGKTQSMIKIILHYLKSKSLNHFSCIFVNHHNLRVLEESKLCARIFNVPCYYVETQEDLAATLEKTADNDFVFIDFPAFDHVTPENNYYIPFIEMYKNDFYNTMVYATSTKNFKQYCTLHENIIHELAITKLDENAQIGEFMQFSLKNQIPIGFLSTGQNYAALESASPRYFENLLKQDLCPTRERNVMDKVFSL</sequence>
<organism evidence="4">
    <name type="scientific">Candidatus Berkiella aquae</name>
    <dbReference type="NCBI Taxonomy" id="295108"/>
    <lineage>
        <taxon>Bacteria</taxon>
        <taxon>Pseudomonadati</taxon>
        <taxon>Pseudomonadota</taxon>
        <taxon>Gammaproteobacteria</taxon>
        <taxon>Candidatus Berkiellales</taxon>
        <taxon>Candidatus Berkiellaceae</taxon>
        <taxon>Candidatus Berkiella</taxon>
    </lineage>
</organism>
<dbReference type="EMBL" id="LKAJ02000001">
    <property type="protein sequence ID" value="MCS5711408.1"/>
    <property type="molecule type" value="Genomic_DNA"/>
</dbReference>
<dbReference type="SUPFAM" id="SSF52540">
    <property type="entry name" value="P-loop containing nucleoside triphosphate hydrolases"/>
    <property type="match status" value="1"/>
</dbReference>
<evidence type="ECO:0000259" key="3">
    <source>
        <dbReference type="PROSITE" id="PS00300"/>
    </source>
</evidence>
<dbReference type="InterPro" id="IPR027417">
    <property type="entry name" value="P-loop_NTPase"/>
</dbReference>
<dbReference type="AlphaFoldDB" id="A0A0Q9YL95"/>
<keyword evidence="6" id="KW-1185">Reference proteome</keyword>
<feature type="domain" description="SRP54-type proteins GTP-binding" evidence="3">
    <location>
        <begin position="328"/>
        <end position="341"/>
    </location>
</feature>
<keyword evidence="4" id="KW-0969">Cilium</keyword>
<keyword evidence="1" id="KW-0547">Nucleotide-binding</keyword>
<accession>A0A0Q9YL95</accession>
<dbReference type="EMBL" id="LKAJ01000004">
    <property type="protein sequence ID" value="KRG21477.1"/>
    <property type="molecule type" value="Genomic_DNA"/>
</dbReference>
<keyword evidence="4" id="KW-0282">Flagellum</keyword>
<keyword evidence="2" id="KW-0342">GTP-binding</keyword>
<reference evidence="4" key="1">
    <citation type="submission" date="2015-09" db="EMBL/GenBank/DDBJ databases">
        <title>Draft Genome Sequences of Two Novel Amoeba-resistant Intranuclear Bacteria, Candidatus Berkiella cookevillensis and Candidatus Berkiella aquae.</title>
        <authorList>
            <person name="Mehari Y.T."/>
            <person name="Arivett B.A."/>
            <person name="Farone A.L."/>
            <person name="Gunderson J.H."/>
            <person name="Farone M.B."/>
        </authorList>
    </citation>
    <scope>NUCLEOTIDE SEQUENCE [LARGE SCALE GENOMIC DNA]</scope>
    <source>
        <strain evidence="4">HT99</strain>
    </source>
</reference>
<dbReference type="GO" id="GO:0006614">
    <property type="term" value="P:SRP-dependent cotranslational protein targeting to membrane"/>
    <property type="evidence" value="ECO:0007669"/>
    <property type="project" value="InterPro"/>
</dbReference>
<dbReference type="Proteomes" id="UP000051497">
    <property type="component" value="Unassembled WGS sequence"/>
</dbReference>
<evidence type="ECO:0000313" key="6">
    <source>
        <dbReference type="Proteomes" id="UP000051497"/>
    </source>
</evidence>
<dbReference type="Pfam" id="PF00448">
    <property type="entry name" value="SRP54"/>
    <property type="match status" value="1"/>
</dbReference>
<evidence type="ECO:0000256" key="1">
    <source>
        <dbReference type="ARBA" id="ARBA00022741"/>
    </source>
</evidence>
<comment type="caution">
    <text evidence="4">The sequence shown here is derived from an EMBL/GenBank/DDBJ whole genome shotgun (WGS) entry which is preliminary data.</text>
</comment>
<dbReference type="STRING" id="295108.HT99x_01229"/>
<evidence type="ECO:0000313" key="5">
    <source>
        <dbReference type="EMBL" id="MCS5711408.1"/>
    </source>
</evidence>
<dbReference type="OrthoDB" id="9778554at2"/>
<gene>
    <name evidence="4" type="primary">flhF</name>
    <name evidence="5" type="ORF">HT99x_008170</name>
    <name evidence="4" type="ORF">HT99x_01229</name>
</gene>
<evidence type="ECO:0000313" key="4">
    <source>
        <dbReference type="EMBL" id="KRG21477.1"/>
    </source>
</evidence>
<dbReference type="PROSITE" id="PS00300">
    <property type="entry name" value="SRP54"/>
    <property type="match status" value="1"/>
</dbReference>
<evidence type="ECO:0000256" key="2">
    <source>
        <dbReference type="ARBA" id="ARBA00023134"/>
    </source>
</evidence>
<dbReference type="Gene3D" id="3.40.50.300">
    <property type="entry name" value="P-loop containing nucleotide triphosphate hydrolases"/>
    <property type="match status" value="1"/>
</dbReference>
<proteinExistence type="predicted"/>